<dbReference type="EMBL" id="ADLO01000047">
    <property type="protein sequence ID" value="KGF56103.1"/>
    <property type="molecule type" value="Genomic_DNA"/>
</dbReference>
<evidence type="ECO:0000313" key="1">
    <source>
        <dbReference type="EMBL" id="KGF56103.1"/>
    </source>
</evidence>
<accession>A0A096B9J2</accession>
<protein>
    <submittedName>
        <fullName evidence="1">Uncharacterized protein</fullName>
    </submittedName>
</protein>
<organism evidence="1 2">
    <name type="scientific">Flavonifractor plautii 1_3_50AFAA</name>
    <dbReference type="NCBI Taxonomy" id="742738"/>
    <lineage>
        <taxon>Bacteria</taxon>
        <taxon>Bacillati</taxon>
        <taxon>Bacillota</taxon>
        <taxon>Clostridia</taxon>
        <taxon>Eubacteriales</taxon>
        <taxon>Oscillospiraceae</taxon>
        <taxon>Flavonifractor</taxon>
    </lineage>
</organism>
<reference evidence="1 2" key="1">
    <citation type="submission" date="2011-08" db="EMBL/GenBank/DDBJ databases">
        <title>The Genome Sequence of Clostridium orbiscindens 1_3_50AFAA.</title>
        <authorList>
            <consortium name="The Broad Institute Genome Sequencing Platform"/>
            <person name="Earl A."/>
            <person name="Ward D."/>
            <person name="Feldgarden M."/>
            <person name="Gevers D."/>
            <person name="Daigneault M."/>
            <person name="Strauss J."/>
            <person name="Allen-Vercoe E."/>
            <person name="Young S.K."/>
            <person name="Zeng Q."/>
            <person name="Gargeya S."/>
            <person name="Fitzgerald M."/>
            <person name="Haas B."/>
            <person name="Abouelleil A."/>
            <person name="Alvarado L."/>
            <person name="Arachchi H.M."/>
            <person name="Berlin A."/>
            <person name="Brown A."/>
            <person name="Chapman S.B."/>
            <person name="Chen Z."/>
            <person name="Dunbar C."/>
            <person name="Freedman E."/>
            <person name="Gearin G."/>
            <person name="Gellesch M."/>
            <person name="Goldberg J."/>
            <person name="Griggs A."/>
            <person name="Gujja S."/>
            <person name="Heiman D."/>
            <person name="Howarth C."/>
            <person name="Larson L."/>
            <person name="Lui A."/>
            <person name="MacDonald P.J.P."/>
            <person name="Montmayeur A."/>
            <person name="Murphy C."/>
            <person name="Neiman D."/>
            <person name="Pearson M."/>
            <person name="Priest M."/>
            <person name="Roberts A."/>
            <person name="Saif S."/>
            <person name="Shea T."/>
            <person name="Shenoy N."/>
            <person name="Sisk P."/>
            <person name="Stolte C."/>
            <person name="Sykes S."/>
            <person name="Wortman J."/>
            <person name="Nusbaum C."/>
            <person name="Birren B."/>
        </authorList>
    </citation>
    <scope>NUCLEOTIDE SEQUENCE [LARGE SCALE GENOMIC DNA]</scope>
    <source>
        <strain evidence="1 2">1_3_50AFAA</strain>
    </source>
</reference>
<keyword evidence="2" id="KW-1185">Reference proteome</keyword>
<comment type="caution">
    <text evidence="1">The sequence shown here is derived from an EMBL/GenBank/DDBJ whole genome shotgun (WGS) entry which is preliminary data.</text>
</comment>
<dbReference type="AlphaFoldDB" id="A0A096B9J2"/>
<name>A0A096B9J2_FLAPL</name>
<dbReference type="Proteomes" id="UP000029585">
    <property type="component" value="Unassembled WGS sequence"/>
</dbReference>
<sequence>MAYTEVFYPKLPMEGCADRIQDVIVRSGFSNGQVSERYRLETPGGSVLVLVLVKYLHRTGSEMVVTAVLDELEGRLRLHLTAASALGGVGDECGEEKHIVSKLEKTLEV</sequence>
<dbReference type="PATRIC" id="fig|742738.3.peg.1352"/>
<evidence type="ECO:0000313" key="2">
    <source>
        <dbReference type="Proteomes" id="UP000029585"/>
    </source>
</evidence>
<dbReference type="RefSeq" id="WP_021631496.1">
    <property type="nucleotide sequence ID" value="NZ_KN174162.1"/>
</dbReference>
<proteinExistence type="predicted"/>
<dbReference type="HOGENOM" id="CLU_2179958_0_0_9"/>
<gene>
    <name evidence="1" type="ORF">HMPREF9460_01305</name>
</gene>